<gene>
    <name evidence="1" type="ORF">FSB78_07750</name>
</gene>
<dbReference type="InterPro" id="IPR029058">
    <property type="entry name" value="AB_hydrolase_fold"/>
</dbReference>
<reference evidence="1 2" key="1">
    <citation type="journal article" date="2013" name="Antonie Van Leeuwenhoek">
        <title>Sphingomonas ginsenosidivorax sp. nov., with the ability to transform ginsenosides.</title>
        <authorList>
            <person name="Jin X.F."/>
            <person name="Kim J.K."/>
            <person name="Liu Q.M."/>
            <person name="Kang M.S."/>
            <person name="He D."/>
            <person name="Jin F.X."/>
            <person name="Kim S.C."/>
            <person name="Im W.T."/>
        </authorList>
    </citation>
    <scope>NUCLEOTIDE SEQUENCE [LARGE SCALE GENOMIC DNA]</scope>
    <source>
        <strain evidence="1 2">KHI67</strain>
    </source>
</reference>
<accession>A0A5C6UFN3</accession>
<comment type="caution">
    <text evidence="1">The sequence shown here is derived from an EMBL/GenBank/DDBJ whole genome shotgun (WGS) entry which is preliminary data.</text>
</comment>
<keyword evidence="1" id="KW-0378">Hydrolase</keyword>
<dbReference type="Gene3D" id="3.40.50.1820">
    <property type="entry name" value="alpha/beta hydrolase"/>
    <property type="match status" value="1"/>
</dbReference>
<organism evidence="1 2">
    <name type="scientific">Sphingomonas ginsenosidivorax</name>
    <dbReference type="NCBI Taxonomy" id="862135"/>
    <lineage>
        <taxon>Bacteria</taxon>
        <taxon>Pseudomonadati</taxon>
        <taxon>Pseudomonadota</taxon>
        <taxon>Alphaproteobacteria</taxon>
        <taxon>Sphingomonadales</taxon>
        <taxon>Sphingomonadaceae</taxon>
        <taxon>Sphingomonas</taxon>
    </lineage>
</organism>
<sequence length="265" mass="27629">MRRVIAVPCEGETLAATLDTAPGTTGLLIVSGGNVIRCGAHRGMAMLAQRLAARGVPVLRYDRRGVGDSSGINGGFLSARPDLIAAAAAFRAAMPAVTRLVGFGNCDAASTLALFGRDAGLDAVVLANPWLAKETDDLPPAAAIRARYSQRLRDPREWRRLLGGGVNIRGVFRGLRKIHARPVEAVDSLETRVMDALGGWGQAATVIVATKDATGLAFTAAARHVSLACRTVYIPTASHSFAGAVEAAGLEDAIVTVLHSPSSRT</sequence>
<dbReference type="AlphaFoldDB" id="A0A5C6UFN3"/>
<proteinExistence type="predicted"/>
<dbReference type="InterPro" id="IPR017531">
    <property type="entry name" value="Hydrolase-1_PEP"/>
</dbReference>
<evidence type="ECO:0000313" key="1">
    <source>
        <dbReference type="EMBL" id="TXC70845.1"/>
    </source>
</evidence>
<name>A0A5C6UFN3_9SPHN</name>
<dbReference type="OrthoDB" id="249225at2"/>
<protein>
    <submittedName>
        <fullName evidence="1">Hydrolase 1, exosortase A system-associated</fullName>
    </submittedName>
</protein>
<dbReference type="EMBL" id="VOQR01000001">
    <property type="protein sequence ID" value="TXC70845.1"/>
    <property type="molecule type" value="Genomic_DNA"/>
</dbReference>
<dbReference type="GO" id="GO:0016787">
    <property type="term" value="F:hydrolase activity"/>
    <property type="evidence" value="ECO:0007669"/>
    <property type="project" value="UniProtKB-KW"/>
</dbReference>
<keyword evidence="2" id="KW-1185">Reference proteome</keyword>
<dbReference type="SUPFAM" id="SSF53474">
    <property type="entry name" value="alpha/beta-Hydrolases"/>
    <property type="match status" value="1"/>
</dbReference>
<dbReference type="RefSeq" id="WP_147081539.1">
    <property type="nucleotide sequence ID" value="NZ_VOQR01000001.1"/>
</dbReference>
<evidence type="ECO:0000313" key="2">
    <source>
        <dbReference type="Proteomes" id="UP000321250"/>
    </source>
</evidence>
<dbReference type="NCBIfam" id="TIGR03100">
    <property type="entry name" value="hydr1_PEP"/>
    <property type="match status" value="1"/>
</dbReference>
<dbReference type="Proteomes" id="UP000321250">
    <property type="component" value="Unassembled WGS sequence"/>
</dbReference>